<feature type="transmembrane region" description="Helical" evidence="8">
    <location>
        <begin position="324"/>
        <end position="356"/>
    </location>
</feature>
<comment type="subcellular location">
    <subcellularLocation>
        <location evidence="1">Cell membrane</location>
        <topology evidence="1">Multi-pass membrane protein</topology>
    </subcellularLocation>
</comment>
<proteinExistence type="inferred from homology"/>
<comment type="similarity">
    <text evidence="7">Belongs to the glycosyltransferase 87 family.</text>
</comment>
<evidence type="ECO:0000256" key="4">
    <source>
        <dbReference type="ARBA" id="ARBA00022692"/>
    </source>
</evidence>
<keyword evidence="2" id="KW-1003">Cell membrane</keyword>
<keyword evidence="6 8" id="KW-0472">Membrane</keyword>
<evidence type="ECO:0000256" key="1">
    <source>
        <dbReference type="ARBA" id="ARBA00004651"/>
    </source>
</evidence>
<feature type="transmembrane region" description="Helical" evidence="8">
    <location>
        <begin position="191"/>
        <end position="215"/>
    </location>
</feature>
<dbReference type="PaxDb" id="1198114-AciX9_2738"/>
<evidence type="ECO:0000256" key="5">
    <source>
        <dbReference type="ARBA" id="ARBA00022989"/>
    </source>
</evidence>
<sequence>MRIFLRSLKDQPAGPWMIAVILMLFAVLSFAEYRDYDGDDLGSSYVGCRLVAAGQVSHLYAHDPKDFAAIGPDKPWQDAADSGEFTAFLHPYVQTPLWAWVLQPLCTGTEFQTFQEIFTVLTMLSFVGCLWLTARFWAPSMFNSYAMALVVTCLWFSEPFGYAMALMQTHMLLLVMTIAALILAERERPVAAGLLLACATAVKVTPGMLLIYWLLTRRFRAAASMVAWSAVLVVITLLTTGPQVFATYLACLHRVSRVLLLSMNNQSFVAWFMEGGYNVREIYGFRILGLPDSVRIGSTALMVGFTVLGGVIDRRNAARGLSAAPLGAMIALMAATIFAPIAWTHYFVLLMVPLMVIVEENQRLTAAWSRWCVAGFALLIVALNFQPLATDIQNSMVGSFSLIRSEFYAGGLCIALLGVLAWCRRAREQVRSVADEEAKDEAAERPMQAA</sequence>
<feature type="transmembrane region" description="Helical" evidence="8">
    <location>
        <begin position="407"/>
        <end position="423"/>
    </location>
</feature>
<dbReference type="HOGENOM" id="CLU_655358_0_0_0"/>
<keyword evidence="10" id="KW-1185">Reference proteome</keyword>
<feature type="transmembrane region" description="Helical" evidence="8">
    <location>
        <begin position="294"/>
        <end position="312"/>
    </location>
</feature>
<evidence type="ECO:0000313" key="10">
    <source>
        <dbReference type="Proteomes" id="UP000000343"/>
    </source>
</evidence>
<evidence type="ECO:0000256" key="8">
    <source>
        <dbReference type="SAM" id="Phobius"/>
    </source>
</evidence>
<keyword evidence="4 8" id="KW-0812">Transmembrane</keyword>
<feature type="transmembrane region" description="Helical" evidence="8">
    <location>
        <begin position="227"/>
        <end position="251"/>
    </location>
</feature>
<gene>
    <name evidence="9" type="ordered locus">AciX9_2738</name>
</gene>
<accession>E8WXR7</accession>
<organism evidence="10">
    <name type="scientific">Granulicella tundricola (strain ATCC BAA-1859 / DSM 23138 / MP5ACTX9)</name>
    <dbReference type="NCBI Taxonomy" id="1198114"/>
    <lineage>
        <taxon>Bacteria</taxon>
        <taxon>Pseudomonadati</taxon>
        <taxon>Acidobacteriota</taxon>
        <taxon>Terriglobia</taxon>
        <taxon>Terriglobales</taxon>
        <taxon>Acidobacteriaceae</taxon>
        <taxon>Granulicella</taxon>
    </lineage>
</organism>
<name>E8WXR7_GRATM</name>
<dbReference type="STRING" id="1198114.AciX9_2738"/>
<dbReference type="EMBL" id="CP002480">
    <property type="protein sequence ID" value="ADW69762.1"/>
    <property type="molecule type" value="Genomic_DNA"/>
</dbReference>
<feature type="transmembrane region" description="Helical" evidence="8">
    <location>
        <begin position="368"/>
        <end position="387"/>
    </location>
</feature>
<keyword evidence="5 8" id="KW-1133">Transmembrane helix</keyword>
<evidence type="ECO:0000256" key="7">
    <source>
        <dbReference type="ARBA" id="ARBA00024033"/>
    </source>
</evidence>
<reference evidence="10" key="1">
    <citation type="submission" date="2011-01" db="EMBL/GenBank/DDBJ databases">
        <title>Complete sequence of chromosome of Acidobacterium sp. MP5ACTX9.</title>
        <authorList>
            <consortium name="US DOE Joint Genome Institute"/>
            <person name="Lucas S."/>
            <person name="Copeland A."/>
            <person name="Lapidus A."/>
            <person name="Cheng J.-F."/>
            <person name="Goodwin L."/>
            <person name="Pitluck S."/>
            <person name="Teshima H."/>
            <person name="Detter J.C."/>
            <person name="Han C."/>
            <person name="Tapia R."/>
            <person name="Land M."/>
            <person name="Hauser L."/>
            <person name="Kyrpides N."/>
            <person name="Ivanova N."/>
            <person name="Ovchinnikova G."/>
            <person name="Pagani I."/>
            <person name="Rawat S.R."/>
            <person name="Mannisto M."/>
            <person name="Haggblom M.M."/>
            <person name="Woyke T."/>
        </authorList>
    </citation>
    <scope>NUCLEOTIDE SEQUENCE [LARGE SCALE GENOMIC DNA]</scope>
    <source>
        <strain evidence="10">MP5ACTX9</strain>
    </source>
</reference>
<dbReference type="InterPro" id="IPR018584">
    <property type="entry name" value="GT87"/>
</dbReference>
<evidence type="ECO:0000313" key="9">
    <source>
        <dbReference type="EMBL" id="ADW69762.1"/>
    </source>
</evidence>
<evidence type="ECO:0000256" key="2">
    <source>
        <dbReference type="ARBA" id="ARBA00022475"/>
    </source>
</evidence>
<keyword evidence="3" id="KW-0808">Transferase</keyword>
<dbReference type="Proteomes" id="UP000000343">
    <property type="component" value="Chromosome"/>
</dbReference>
<dbReference type="GO" id="GO:0005886">
    <property type="term" value="C:plasma membrane"/>
    <property type="evidence" value="ECO:0007669"/>
    <property type="project" value="UniProtKB-SubCell"/>
</dbReference>
<protein>
    <recommendedName>
        <fullName evidence="11">DUF2029 domain-containing protein</fullName>
    </recommendedName>
</protein>
<feature type="transmembrane region" description="Helical" evidence="8">
    <location>
        <begin position="163"/>
        <end position="184"/>
    </location>
</feature>
<dbReference type="GO" id="GO:0016758">
    <property type="term" value="F:hexosyltransferase activity"/>
    <property type="evidence" value="ECO:0007669"/>
    <property type="project" value="InterPro"/>
</dbReference>
<feature type="transmembrane region" description="Helical" evidence="8">
    <location>
        <begin position="12"/>
        <end position="31"/>
    </location>
</feature>
<evidence type="ECO:0008006" key="11">
    <source>
        <dbReference type="Google" id="ProtNLM"/>
    </source>
</evidence>
<evidence type="ECO:0000256" key="6">
    <source>
        <dbReference type="ARBA" id="ARBA00023136"/>
    </source>
</evidence>
<evidence type="ECO:0000256" key="3">
    <source>
        <dbReference type="ARBA" id="ARBA00022679"/>
    </source>
</evidence>
<dbReference type="Pfam" id="PF09594">
    <property type="entry name" value="GT87"/>
    <property type="match status" value="1"/>
</dbReference>
<dbReference type="KEGG" id="acm:AciX9_2738"/>
<feature type="transmembrane region" description="Helical" evidence="8">
    <location>
        <begin position="117"/>
        <end position="134"/>
    </location>
</feature>
<dbReference type="AlphaFoldDB" id="E8WXR7"/>
<dbReference type="eggNOG" id="ENOG50334P1">
    <property type="taxonomic scope" value="Bacteria"/>
</dbReference>
<dbReference type="RefSeq" id="WP_013581077.1">
    <property type="nucleotide sequence ID" value="NC_015064.1"/>
</dbReference>